<dbReference type="InterPro" id="IPR045600">
    <property type="entry name" value="RelA/SpoT_AH_RIS"/>
</dbReference>
<dbReference type="InterPro" id="IPR033655">
    <property type="entry name" value="TGS_RelA/SpoT"/>
</dbReference>
<dbReference type="Pfam" id="PF19296">
    <property type="entry name" value="RelA_AH_RIS"/>
    <property type="match status" value="1"/>
</dbReference>
<dbReference type="NCBIfam" id="TIGR00691">
    <property type="entry name" value="spoT_relA"/>
    <property type="match status" value="1"/>
</dbReference>
<dbReference type="PROSITE" id="PS51831">
    <property type="entry name" value="HD"/>
    <property type="match status" value="1"/>
</dbReference>
<dbReference type="CDD" id="cd01668">
    <property type="entry name" value="TGS_RSH"/>
    <property type="match status" value="1"/>
</dbReference>
<dbReference type="PROSITE" id="PS51880">
    <property type="entry name" value="TGS"/>
    <property type="match status" value="1"/>
</dbReference>
<evidence type="ECO:0000256" key="4">
    <source>
        <dbReference type="ARBA" id="ARBA00047968"/>
    </source>
</evidence>
<dbReference type="InterPro" id="IPR002912">
    <property type="entry name" value="ACT_dom"/>
</dbReference>
<dbReference type="Pfam" id="PF02824">
    <property type="entry name" value="TGS"/>
    <property type="match status" value="1"/>
</dbReference>
<reference evidence="9 10" key="1">
    <citation type="submission" date="2006-03" db="EMBL/GenBank/DDBJ databases">
        <authorList>
            <person name="Pinhassi J."/>
            <person name="Pedros-Alio C."/>
            <person name="Ferriera S."/>
            <person name="Johnson J."/>
            <person name="Kravitz S."/>
            <person name="Halpern A."/>
            <person name="Remington K."/>
            <person name="Beeson K."/>
            <person name="Tran B."/>
            <person name="Rogers Y.-H."/>
            <person name="Friedman R."/>
            <person name="Venter J.C."/>
        </authorList>
    </citation>
    <scope>NUCLEOTIDE SEQUENCE [LARGE SCALE GENOMIC DNA]</scope>
    <source>
        <strain evidence="9 10">RED65</strain>
    </source>
</reference>
<dbReference type="Gene3D" id="3.30.460.10">
    <property type="entry name" value="Beta Polymerase, domain 2"/>
    <property type="match status" value="1"/>
</dbReference>
<dbReference type="Pfam" id="PF04607">
    <property type="entry name" value="RelA_SpoT"/>
    <property type="match status" value="1"/>
</dbReference>
<sequence>MPTIDALAERLSSYLEPEQINQVCRAYYYAEQAHEGQFRRSGDPYIVHPLAVANILSEMHMDSQSLMAAMLHDVIEDTAVPKDALKDQFGETVSELVDGVSKLTHIKFESQEEKQAGNFQKMAMAMAKDIRVILVKLADRLHNMRTLSAMPPEKKRRIAGETLEIYAPIANRLGISNIRIELEDLCFNAKHPMRSNMIKKAVKSARGNRSELVEKINQALKTRLKEEGLKTRVMGREKHLYSIYRKMKEQKKSFKQIMDVYGFRIIVDNVDSCYRALGIVHNFYKPVPGRFKDYIAIPKSNGYQSLHTTVVGVGGVHIEIQIRTEEMEAMAHNGIAAHWLYKDDNAQSEANGGKRARQWVQGLLELQQRAGNPQEFIESVKVDLFPDDTYVFTPKGRIVEMPKDSTAVDFAYSVHTDVGNTCVGCRIDQQLAPLSTKLISGQTVEIITAPGAKPNPSWLNFVVSSKARSSIRHYLKNQKHDESINLGRRLLSSALAMFKIELDNLDPEHIEHLLREFGLKDFNLLLADIGLGTRSPQNIAQRIAEFALGENNNFSALGKGIFSISGKEGGVVTYARCCSPIPGDDIVGYSSAGRGLVVHTSNCQNLLDMIEQNDKIMPLVWDEHIDEDFSVTLRVWIENGRGLIAQLAAAVTEAEGNLEQISVDDKDAKLSVLSLQIGVTGRKHLADVMRKLKKNNKVSKITRLKNTRKK</sequence>
<dbReference type="FunFam" id="1.10.3210.10:FF:000001">
    <property type="entry name" value="GTP pyrophosphokinase RelA"/>
    <property type="match status" value="1"/>
</dbReference>
<dbReference type="PROSITE" id="PS51671">
    <property type="entry name" value="ACT"/>
    <property type="match status" value="1"/>
</dbReference>
<dbReference type="FunFam" id="3.10.20.30:FF:000002">
    <property type="entry name" value="GTP pyrophosphokinase (RelA/SpoT)"/>
    <property type="match status" value="1"/>
</dbReference>
<dbReference type="InterPro" id="IPR004095">
    <property type="entry name" value="TGS"/>
</dbReference>
<organism evidence="9 10">
    <name type="scientific">Bermanella marisrubri</name>
    <dbReference type="NCBI Taxonomy" id="207949"/>
    <lineage>
        <taxon>Bacteria</taxon>
        <taxon>Pseudomonadati</taxon>
        <taxon>Pseudomonadota</taxon>
        <taxon>Gammaproteobacteria</taxon>
        <taxon>Oceanospirillales</taxon>
        <taxon>Oceanospirillaceae</taxon>
        <taxon>Bermanella</taxon>
    </lineage>
</organism>
<dbReference type="CDD" id="cd04876">
    <property type="entry name" value="ACT_RelA-SpoT"/>
    <property type="match status" value="1"/>
</dbReference>
<dbReference type="STRING" id="207949.RED65_15042"/>
<dbReference type="InterPro" id="IPR003607">
    <property type="entry name" value="HD/PDEase_dom"/>
</dbReference>
<feature type="domain" description="HD" evidence="7">
    <location>
        <begin position="45"/>
        <end position="144"/>
    </location>
</feature>
<evidence type="ECO:0000256" key="3">
    <source>
        <dbReference type="ARBA" id="ARBA00024387"/>
    </source>
</evidence>
<comment type="function">
    <text evidence="5">In eubacteria ppGpp (guanosine 3'-diphosphate 5'-diphosphate) is a mediator of the stringent response that coordinates a variety of cellular activities in response to changes in nutritional abundance.</text>
</comment>
<protein>
    <recommendedName>
        <fullName evidence="3">guanosine-3',5'-bis(diphosphate) 3'-diphosphatase</fullName>
        <ecNumber evidence="3">3.1.7.2</ecNumber>
    </recommendedName>
</protein>
<dbReference type="HOGENOM" id="CLU_012300_3_0_6"/>
<evidence type="ECO:0000259" key="7">
    <source>
        <dbReference type="PROSITE" id="PS51831"/>
    </source>
</evidence>
<dbReference type="InterPro" id="IPR012675">
    <property type="entry name" value="Beta-grasp_dom_sf"/>
</dbReference>
<dbReference type="SMART" id="SM00471">
    <property type="entry name" value="HDc"/>
    <property type="match status" value="1"/>
</dbReference>
<dbReference type="RefSeq" id="WP_007018094.1">
    <property type="nucleotide sequence ID" value="NZ_CH724115.1"/>
</dbReference>
<keyword evidence="10" id="KW-1185">Reference proteome</keyword>
<comment type="similarity">
    <text evidence="5">Belongs to the relA/spoT family.</text>
</comment>
<dbReference type="Proteomes" id="UP000004263">
    <property type="component" value="Unassembled WGS sequence"/>
</dbReference>
<dbReference type="PANTHER" id="PTHR21262:SF36">
    <property type="entry name" value="BIFUNCTIONAL (P)PPGPP SYNTHASE_HYDROLASE SPOT"/>
    <property type="match status" value="1"/>
</dbReference>
<evidence type="ECO:0000256" key="2">
    <source>
        <dbReference type="ARBA" id="ARBA00024329"/>
    </source>
</evidence>
<name>Q1N442_9GAMM</name>
<dbReference type="Pfam" id="PF13328">
    <property type="entry name" value="HD_4"/>
    <property type="match status" value="1"/>
</dbReference>
<dbReference type="SUPFAM" id="SSF109604">
    <property type="entry name" value="HD-domain/PDEase-like"/>
    <property type="match status" value="1"/>
</dbReference>
<dbReference type="PANTHER" id="PTHR21262">
    <property type="entry name" value="GUANOSINE-3',5'-BIS DIPHOSPHATE 3'-PYROPHOSPHOHYDROLASE"/>
    <property type="match status" value="1"/>
</dbReference>
<dbReference type="InterPro" id="IPR004811">
    <property type="entry name" value="RelA/Spo_fam"/>
</dbReference>
<dbReference type="CDD" id="cd00077">
    <property type="entry name" value="HDc"/>
    <property type="match status" value="1"/>
</dbReference>
<dbReference type="GO" id="GO:0015949">
    <property type="term" value="P:nucleobase-containing small molecule interconversion"/>
    <property type="evidence" value="ECO:0007669"/>
    <property type="project" value="UniProtKB-ARBA"/>
</dbReference>
<dbReference type="OrthoDB" id="9805041at2"/>
<comment type="pathway">
    <text evidence="2">Purine metabolism; ppGpp biosynthesis; ppGpp from GDP: step 1/1.</text>
</comment>
<dbReference type="Gene3D" id="1.10.3210.10">
    <property type="entry name" value="Hypothetical protein af1432"/>
    <property type="match status" value="1"/>
</dbReference>
<dbReference type="AlphaFoldDB" id="Q1N442"/>
<dbReference type="EMBL" id="AAQH01000003">
    <property type="protein sequence ID" value="EAT13023.1"/>
    <property type="molecule type" value="Genomic_DNA"/>
</dbReference>
<dbReference type="InterPro" id="IPR012676">
    <property type="entry name" value="TGS-like"/>
</dbReference>
<dbReference type="InterPro" id="IPR006674">
    <property type="entry name" value="HD_domain"/>
</dbReference>
<evidence type="ECO:0000313" key="10">
    <source>
        <dbReference type="Proteomes" id="UP000004263"/>
    </source>
</evidence>
<feature type="domain" description="TGS" evidence="8">
    <location>
        <begin position="387"/>
        <end position="448"/>
    </location>
</feature>
<dbReference type="Gene3D" id="3.30.70.260">
    <property type="match status" value="1"/>
</dbReference>
<evidence type="ECO:0000313" key="9">
    <source>
        <dbReference type="EMBL" id="EAT13023.1"/>
    </source>
</evidence>
<dbReference type="Pfam" id="PF13291">
    <property type="entry name" value="ACT_4"/>
    <property type="match status" value="1"/>
</dbReference>
<proteinExistence type="inferred from homology"/>
<evidence type="ECO:0000259" key="6">
    <source>
        <dbReference type="PROSITE" id="PS51671"/>
    </source>
</evidence>
<dbReference type="GO" id="GO:0042594">
    <property type="term" value="P:response to starvation"/>
    <property type="evidence" value="ECO:0007669"/>
    <property type="project" value="TreeGrafter"/>
</dbReference>
<comment type="caution">
    <text evidence="9">The sequence shown here is derived from an EMBL/GenBank/DDBJ whole genome shotgun (WGS) entry which is preliminary data.</text>
</comment>
<keyword evidence="1 9" id="KW-0378">Hydrolase</keyword>
<dbReference type="InterPro" id="IPR043519">
    <property type="entry name" value="NT_sf"/>
</dbReference>
<feature type="domain" description="ACT" evidence="6">
    <location>
        <begin position="632"/>
        <end position="706"/>
    </location>
</feature>
<dbReference type="SUPFAM" id="SSF81301">
    <property type="entry name" value="Nucleotidyltransferase"/>
    <property type="match status" value="1"/>
</dbReference>
<dbReference type="FunFam" id="3.30.460.10:FF:000001">
    <property type="entry name" value="GTP pyrophosphokinase RelA"/>
    <property type="match status" value="1"/>
</dbReference>
<dbReference type="GO" id="GO:0008893">
    <property type="term" value="F:guanosine-3',5'-bis(diphosphate) 3'-diphosphatase activity"/>
    <property type="evidence" value="ECO:0007669"/>
    <property type="project" value="UniProtKB-EC"/>
</dbReference>
<dbReference type="SMART" id="SM00954">
    <property type="entry name" value="RelA_SpoT"/>
    <property type="match status" value="1"/>
</dbReference>
<dbReference type="GO" id="GO:0008728">
    <property type="term" value="F:GTP diphosphokinase activity"/>
    <property type="evidence" value="ECO:0007669"/>
    <property type="project" value="TreeGrafter"/>
</dbReference>
<dbReference type="UniPathway" id="UPA00908">
    <property type="reaction ID" value="UER00886"/>
</dbReference>
<evidence type="ECO:0000259" key="8">
    <source>
        <dbReference type="PROSITE" id="PS51880"/>
    </source>
</evidence>
<comment type="catalytic activity">
    <reaction evidence="4">
        <text>guanosine 3',5'-bis(diphosphate) + H2O = GDP + diphosphate + H(+)</text>
        <dbReference type="Rhea" id="RHEA:14253"/>
        <dbReference type="ChEBI" id="CHEBI:15377"/>
        <dbReference type="ChEBI" id="CHEBI:15378"/>
        <dbReference type="ChEBI" id="CHEBI:33019"/>
        <dbReference type="ChEBI" id="CHEBI:58189"/>
        <dbReference type="ChEBI" id="CHEBI:77828"/>
        <dbReference type="EC" id="3.1.7.2"/>
    </reaction>
</comment>
<dbReference type="Gene3D" id="3.10.20.30">
    <property type="match status" value="1"/>
</dbReference>
<dbReference type="GO" id="GO:0015970">
    <property type="term" value="P:guanosine tetraphosphate biosynthetic process"/>
    <property type="evidence" value="ECO:0007669"/>
    <property type="project" value="UniProtKB-UniPathway"/>
</dbReference>
<evidence type="ECO:0000256" key="5">
    <source>
        <dbReference type="RuleBase" id="RU003847"/>
    </source>
</evidence>
<gene>
    <name evidence="9" type="ORF">RED65_15042</name>
</gene>
<dbReference type="InterPro" id="IPR007685">
    <property type="entry name" value="RelA_SpoT"/>
</dbReference>
<dbReference type="SUPFAM" id="SSF81271">
    <property type="entry name" value="TGS-like"/>
    <property type="match status" value="1"/>
</dbReference>
<dbReference type="EC" id="3.1.7.2" evidence="3"/>
<accession>Q1N442</accession>
<dbReference type="CDD" id="cd05399">
    <property type="entry name" value="NT_Rel-Spo_like"/>
    <property type="match status" value="1"/>
</dbReference>
<evidence type="ECO:0000256" key="1">
    <source>
        <dbReference type="ARBA" id="ARBA00022801"/>
    </source>
</evidence>
<dbReference type="GO" id="GO:0005886">
    <property type="term" value="C:plasma membrane"/>
    <property type="evidence" value="ECO:0007669"/>
    <property type="project" value="TreeGrafter"/>
</dbReference>